<evidence type="ECO:0000313" key="1">
    <source>
        <dbReference type="EMBL" id="KAJ1677014.1"/>
    </source>
</evidence>
<proteinExistence type="predicted"/>
<protein>
    <submittedName>
        <fullName evidence="1">Uncharacterized protein</fullName>
    </submittedName>
</protein>
<sequence>REIAKIESESQKPPQQSDADGAADGDKEAPAGDKAEASFDQEHIAIHARQTQSLEDQQEMWEARYRRLAQLRLVINEGLEPLEVSRPPHHETPQLRTSQYAPSSPNDDSEEDDNDEEVGEEEFLQLLDWRAQNI</sequence>
<feature type="non-terminal residue" evidence="1">
    <location>
        <position position="1"/>
    </location>
</feature>
<name>A0ACC1HRM6_9FUNG</name>
<organism evidence="1 2">
    <name type="scientific">Spiromyces aspiralis</name>
    <dbReference type="NCBI Taxonomy" id="68401"/>
    <lineage>
        <taxon>Eukaryota</taxon>
        <taxon>Fungi</taxon>
        <taxon>Fungi incertae sedis</taxon>
        <taxon>Zoopagomycota</taxon>
        <taxon>Kickxellomycotina</taxon>
        <taxon>Kickxellomycetes</taxon>
        <taxon>Kickxellales</taxon>
        <taxon>Kickxellaceae</taxon>
        <taxon>Spiromyces</taxon>
    </lineage>
</organism>
<gene>
    <name evidence="1" type="ORF">EV182_007059</name>
</gene>
<keyword evidence="2" id="KW-1185">Reference proteome</keyword>
<reference evidence="1" key="1">
    <citation type="submission" date="2022-06" db="EMBL/GenBank/DDBJ databases">
        <title>Phylogenomic reconstructions and comparative analyses of Kickxellomycotina fungi.</title>
        <authorList>
            <person name="Reynolds N.K."/>
            <person name="Stajich J.E."/>
            <person name="Barry K."/>
            <person name="Grigoriev I.V."/>
            <person name="Crous P."/>
            <person name="Smith M.E."/>
        </authorList>
    </citation>
    <scope>NUCLEOTIDE SEQUENCE</scope>
    <source>
        <strain evidence="1">RSA 2271</strain>
    </source>
</reference>
<dbReference type="Proteomes" id="UP001145114">
    <property type="component" value="Unassembled WGS sequence"/>
</dbReference>
<accession>A0ACC1HRM6</accession>
<comment type="caution">
    <text evidence="1">The sequence shown here is derived from an EMBL/GenBank/DDBJ whole genome shotgun (WGS) entry which is preliminary data.</text>
</comment>
<dbReference type="EMBL" id="JAMZIH010003147">
    <property type="protein sequence ID" value="KAJ1677014.1"/>
    <property type="molecule type" value="Genomic_DNA"/>
</dbReference>
<evidence type="ECO:0000313" key="2">
    <source>
        <dbReference type="Proteomes" id="UP001145114"/>
    </source>
</evidence>